<feature type="region of interest" description="Disordered" evidence="3">
    <location>
        <begin position="650"/>
        <end position="683"/>
    </location>
</feature>
<dbReference type="Proteomes" id="UP001177140">
    <property type="component" value="Unassembled WGS sequence"/>
</dbReference>
<dbReference type="InterPro" id="IPR042099">
    <property type="entry name" value="ANL_N_sf"/>
</dbReference>
<dbReference type="InterPro" id="IPR020845">
    <property type="entry name" value="AMP-binding_CS"/>
</dbReference>
<keyword evidence="2" id="KW-0436">Ligase</keyword>
<protein>
    <recommendedName>
        <fullName evidence="9">4-coumarate--CoA ligase</fullName>
    </recommendedName>
</protein>
<dbReference type="Gene3D" id="3.30.300.30">
    <property type="match status" value="1"/>
</dbReference>
<dbReference type="PANTHER" id="PTHR43859">
    <property type="entry name" value="ACYL-ACTIVATING ENZYME"/>
    <property type="match status" value="1"/>
</dbReference>
<evidence type="ECO:0000256" key="3">
    <source>
        <dbReference type="SAM" id="MobiDB-lite"/>
    </source>
</evidence>
<feature type="chain" id="PRO_5041467610" description="4-coumarate--CoA ligase" evidence="4">
    <location>
        <begin position="25"/>
        <end position="694"/>
    </location>
</feature>
<evidence type="ECO:0000259" key="6">
    <source>
        <dbReference type="Pfam" id="PF13193"/>
    </source>
</evidence>
<dbReference type="Pfam" id="PF13193">
    <property type="entry name" value="AMP-binding_C"/>
    <property type="match status" value="1"/>
</dbReference>
<dbReference type="Gene3D" id="3.40.50.12780">
    <property type="entry name" value="N-terminal domain of ligase-like"/>
    <property type="match status" value="1"/>
</dbReference>
<feature type="signal peptide" evidence="4">
    <location>
        <begin position="1"/>
        <end position="24"/>
    </location>
</feature>
<sequence length="694" mass="78086">MVHYIYWVVLPHFLLLLLLQESNQVLKNHTLLTLSVFTHLHILISSLNFHQTLTKQQYLLSQLSTASISYLFRSELCYLQLISYIFYPYFRHHHHHQMDRLPKCAANYTPLTPLTFLPRAASVYPDRISVIYGRTHFTWGQTYERCLRLASSLRSLNIGKNDVVSVLAPNVPALYEMHFGVPMAGAVLNAINTRLDANNIATILKHSEAKVFFVDYEYVPVASEAMRLLCDSLGSTNSQSLTPLVIVIDDVDSPKGIRLGELEYENLLTHGNPNYVPFSDQVLDEWDAITLNYTSGTTSAPKGVVYSHRGSYLSTKSLILQWEMKSEPVYLWSLPMFHCNGWTFTWGVAARGGTNVCIRNTCAADMYHAITEHKVTHMCCAPIVFNILLEGKPNQQPLLSHPVEVLTGGAPPPAALLEKIENLGFHVTHAYGLTEATGPALVCEWQTKWNALPIYEQSKLKARQGVSVLSLAEIDVKDLGTMVSVPRDGKSLGEIVLRGSSIMKGYFKDEEATRKAFKDGWFLTGDVGVIHPDGYFEIKDRSKDVIISGGENISSVEVESVLYRHPDILEVAVVAMPHPFFGETPCAFIKPRSKSVTKNEDTKKEREIIEFCRKSLPHFMAPKKVVFMEELPKTGTGKIQKFELRALAKTYSPPPTSSSTPRVKSIDQQTRRRYVPNDGHQHPQLEQVLAMSRL</sequence>
<keyword evidence="4" id="KW-0732">Signal</keyword>
<dbReference type="FunFam" id="3.40.50.12780:FF:000003">
    <property type="entry name" value="Long-chain-fatty-acid--CoA ligase FadD"/>
    <property type="match status" value="1"/>
</dbReference>
<dbReference type="GO" id="GO:0016874">
    <property type="term" value="F:ligase activity"/>
    <property type="evidence" value="ECO:0007669"/>
    <property type="project" value="UniProtKB-KW"/>
</dbReference>
<reference evidence="7" key="1">
    <citation type="submission" date="2022-03" db="EMBL/GenBank/DDBJ databases">
        <title>A functionally conserved STORR gene fusion in Papaver species that diverged 16.8 million years ago.</title>
        <authorList>
            <person name="Catania T."/>
        </authorList>
    </citation>
    <scope>NUCLEOTIDE SEQUENCE</scope>
    <source>
        <strain evidence="7">S-191538</strain>
    </source>
</reference>
<dbReference type="PANTHER" id="PTHR43859:SF2">
    <property type="entry name" value="BUTYRATE--COA LIGASE AAE11, PEROXISOMAL"/>
    <property type="match status" value="1"/>
</dbReference>
<dbReference type="FunFam" id="3.30.300.30:FF:000008">
    <property type="entry name" value="2,3-dihydroxybenzoate-AMP ligase"/>
    <property type="match status" value="1"/>
</dbReference>
<organism evidence="7 8">
    <name type="scientific">Papaver nudicaule</name>
    <name type="common">Iceland poppy</name>
    <dbReference type="NCBI Taxonomy" id="74823"/>
    <lineage>
        <taxon>Eukaryota</taxon>
        <taxon>Viridiplantae</taxon>
        <taxon>Streptophyta</taxon>
        <taxon>Embryophyta</taxon>
        <taxon>Tracheophyta</taxon>
        <taxon>Spermatophyta</taxon>
        <taxon>Magnoliopsida</taxon>
        <taxon>Ranunculales</taxon>
        <taxon>Papaveraceae</taxon>
        <taxon>Papaveroideae</taxon>
        <taxon>Papaver</taxon>
    </lineage>
</organism>
<dbReference type="PROSITE" id="PS00455">
    <property type="entry name" value="AMP_BINDING"/>
    <property type="match status" value="1"/>
</dbReference>
<dbReference type="InterPro" id="IPR000873">
    <property type="entry name" value="AMP-dep_synth/lig_dom"/>
</dbReference>
<dbReference type="Pfam" id="PF00501">
    <property type="entry name" value="AMP-binding"/>
    <property type="match status" value="1"/>
</dbReference>
<evidence type="ECO:0000259" key="5">
    <source>
        <dbReference type="Pfam" id="PF00501"/>
    </source>
</evidence>
<dbReference type="NCBIfam" id="NF006020">
    <property type="entry name" value="PRK08162.1"/>
    <property type="match status" value="1"/>
</dbReference>
<dbReference type="CDD" id="cd12118">
    <property type="entry name" value="ttLC_FACS_AEE21_like"/>
    <property type="match status" value="1"/>
</dbReference>
<accession>A0AA42B1Z3</accession>
<proteinExistence type="inferred from homology"/>
<gene>
    <name evidence="7" type="ORF">MKW94_017692</name>
</gene>
<dbReference type="InterPro" id="IPR025110">
    <property type="entry name" value="AMP-bd_C"/>
</dbReference>
<evidence type="ECO:0000313" key="7">
    <source>
        <dbReference type="EMBL" id="MCL7047416.1"/>
    </source>
</evidence>
<dbReference type="AlphaFoldDB" id="A0AA42B1Z3"/>
<name>A0AA42B1Z3_PAPNU</name>
<dbReference type="InterPro" id="IPR045851">
    <property type="entry name" value="AMP-bd_C_sf"/>
</dbReference>
<evidence type="ECO:0008006" key="9">
    <source>
        <dbReference type="Google" id="ProtNLM"/>
    </source>
</evidence>
<comment type="similarity">
    <text evidence="1">Belongs to the ATP-dependent AMP-binding enzyme family.</text>
</comment>
<keyword evidence="8" id="KW-1185">Reference proteome</keyword>
<evidence type="ECO:0000256" key="4">
    <source>
        <dbReference type="SAM" id="SignalP"/>
    </source>
</evidence>
<dbReference type="EMBL" id="JAJJMA010292666">
    <property type="protein sequence ID" value="MCL7047416.1"/>
    <property type="molecule type" value="Genomic_DNA"/>
</dbReference>
<evidence type="ECO:0000256" key="1">
    <source>
        <dbReference type="ARBA" id="ARBA00006432"/>
    </source>
</evidence>
<dbReference type="SUPFAM" id="SSF56801">
    <property type="entry name" value="Acetyl-CoA synthetase-like"/>
    <property type="match status" value="1"/>
</dbReference>
<feature type="domain" description="AMP-binding enzyme C-terminal" evidence="6">
    <location>
        <begin position="557"/>
        <end position="638"/>
    </location>
</feature>
<evidence type="ECO:0000313" key="8">
    <source>
        <dbReference type="Proteomes" id="UP001177140"/>
    </source>
</evidence>
<evidence type="ECO:0000256" key="2">
    <source>
        <dbReference type="ARBA" id="ARBA00022598"/>
    </source>
</evidence>
<feature type="domain" description="AMP-dependent synthetase/ligase" evidence="5">
    <location>
        <begin position="119"/>
        <end position="507"/>
    </location>
</feature>
<comment type="caution">
    <text evidence="7">The sequence shown here is derived from an EMBL/GenBank/DDBJ whole genome shotgun (WGS) entry which is preliminary data.</text>
</comment>